<dbReference type="OMA" id="PPCCVAI"/>
<proteinExistence type="predicted"/>
<keyword evidence="2" id="KW-1133">Transmembrane helix</keyword>
<protein>
    <submittedName>
        <fullName evidence="3">Uncharacterized protein</fullName>
    </submittedName>
</protein>
<dbReference type="AlphaFoldDB" id="V4AMW9"/>
<reference evidence="3 4" key="1">
    <citation type="journal article" date="2013" name="Nature">
        <title>Insights into bilaterian evolution from three spiralian genomes.</title>
        <authorList>
            <person name="Simakov O."/>
            <person name="Marletaz F."/>
            <person name="Cho S.J."/>
            <person name="Edsinger-Gonzales E."/>
            <person name="Havlak P."/>
            <person name="Hellsten U."/>
            <person name="Kuo D.H."/>
            <person name="Larsson T."/>
            <person name="Lv J."/>
            <person name="Arendt D."/>
            <person name="Savage R."/>
            <person name="Osoegawa K."/>
            <person name="de Jong P."/>
            <person name="Grimwood J."/>
            <person name="Chapman J.A."/>
            <person name="Shapiro H."/>
            <person name="Aerts A."/>
            <person name="Otillar R.P."/>
            <person name="Terry A.Y."/>
            <person name="Boore J.L."/>
            <person name="Grigoriev I.V."/>
            <person name="Lindberg D.R."/>
            <person name="Seaver E.C."/>
            <person name="Weisblat D.A."/>
            <person name="Putnam N.H."/>
            <person name="Rokhsar D.S."/>
        </authorList>
    </citation>
    <scope>NUCLEOTIDE SEQUENCE [LARGE SCALE GENOMIC DNA]</scope>
</reference>
<keyword evidence="2" id="KW-0472">Membrane</keyword>
<feature type="coiled-coil region" evidence="1">
    <location>
        <begin position="78"/>
        <end position="135"/>
    </location>
</feature>
<dbReference type="Proteomes" id="UP000030746">
    <property type="component" value="Unassembled WGS sequence"/>
</dbReference>
<dbReference type="EMBL" id="KB201701">
    <property type="protein sequence ID" value="ESO94951.1"/>
    <property type="molecule type" value="Genomic_DNA"/>
</dbReference>
<gene>
    <name evidence="3" type="ORF">LOTGIDRAFT_160704</name>
</gene>
<evidence type="ECO:0000256" key="2">
    <source>
        <dbReference type="SAM" id="Phobius"/>
    </source>
</evidence>
<sequence>MEPDIAVWRAQIGYYTHRSKSKTEFIRLNSLTFSVFLVINVLILLSGDVETNPGPTNTRQGLLSNTGNIVDPAGNVGLTSLAEMIENLRKEISELRVEVRDMNIKDEVIQLRTDIRDIQSDNTKLRLKLDATENRLRQKNLIFYGIGEKLEGIENWQDSEKLIRRVISNDLKIEGANDDSSVGIDRVYRIGRKQVNARRPRPIIVTFDRLKTRDLVLDSDRKSLRDSDISISEDYSERVRSIRRGLIPHLKEAQKDKEKKIKLRYDKLIIDKNVFTYDLNKKELITINK</sequence>
<accession>V4AMW9</accession>
<evidence type="ECO:0000313" key="3">
    <source>
        <dbReference type="EMBL" id="ESO94951.1"/>
    </source>
</evidence>
<dbReference type="HOGENOM" id="CLU_964069_0_0_1"/>
<organism evidence="3 4">
    <name type="scientific">Lottia gigantea</name>
    <name type="common">Giant owl limpet</name>
    <dbReference type="NCBI Taxonomy" id="225164"/>
    <lineage>
        <taxon>Eukaryota</taxon>
        <taxon>Metazoa</taxon>
        <taxon>Spiralia</taxon>
        <taxon>Lophotrochozoa</taxon>
        <taxon>Mollusca</taxon>
        <taxon>Gastropoda</taxon>
        <taxon>Patellogastropoda</taxon>
        <taxon>Lottioidea</taxon>
        <taxon>Lottiidae</taxon>
        <taxon>Lottia</taxon>
    </lineage>
</organism>
<keyword evidence="4" id="KW-1185">Reference proteome</keyword>
<keyword evidence="1" id="KW-0175">Coiled coil</keyword>
<name>V4AMW9_LOTGI</name>
<dbReference type="OrthoDB" id="6155371at2759"/>
<evidence type="ECO:0000313" key="4">
    <source>
        <dbReference type="Proteomes" id="UP000030746"/>
    </source>
</evidence>
<keyword evidence="2" id="KW-0812">Transmembrane</keyword>
<dbReference type="KEGG" id="lgi:LOTGIDRAFT_160704"/>
<feature type="transmembrane region" description="Helical" evidence="2">
    <location>
        <begin position="28"/>
        <end position="47"/>
    </location>
</feature>
<dbReference type="GeneID" id="20238475"/>
<evidence type="ECO:0000256" key="1">
    <source>
        <dbReference type="SAM" id="Coils"/>
    </source>
</evidence>
<dbReference type="CTD" id="20238475"/>
<dbReference type="Gene3D" id="3.30.70.1820">
    <property type="entry name" value="L1 transposable element, RRM domain"/>
    <property type="match status" value="1"/>
</dbReference>
<dbReference type="RefSeq" id="XP_009054160.1">
    <property type="nucleotide sequence ID" value="XM_009055912.1"/>
</dbReference>